<gene>
    <name evidence="1" type="ORF">M9H77_02023</name>
</gene>
<dbReference type="EMBL" id="CM044701">
    <property type="protein sequence ID" value="KAI5680796.1"/>
    <property type="molecule type" value="Genomic_DNA"/>
</dbReference>
<protein>
    <submittedName>
        <fullName evidence="1">Uncharacterized protein</fullName>
    </submittedName>
</protein>
<evidence type="ECO:0000313" key="1">
    <source>
        <dbReference type="EMBL" id="KAI5680796.1"/>
    </source>
</evidence>
<keyword evidence="2" id="KW-1185">Reference proteome</keyword>
<dbReference type="Proteomes" id="UP001060085">
    <property type="component" value="Linkage Group LG01"/>
</dbReference>
<evidence type="ECO:0000313" key="2">
    <source>
        <dbReference type="Proteomes" id="UP001060085"/>
    </source>
</evidence>
<proteinExistence type="predicted"/>
<comment type="caution">
    <text evidence="1">The sequence shown here is derived from an EMBL/GenBank/DDBJ whole genome shotgun (WGS) entry which is preliminary data.</text>
</comment>
<organism evidence="1 2">
    <name type="scientific">Catharanthus roseus</name>
    <name type="common">Madagascar periwinkle</name>
    <name type="synonym">Vinca rosea</name>
    <dbReference type="NCBI Taxonomy" id="4058"/>
    <lineage>
        <taxon>Eukaryota</taxon>
        <taxon>Viridiplantae</taxon>
        <taxon>Streptophyta</taxon>
        <taxon>Embryophyta</taxon>
        <taxon>Tracheophyta</taxon>
        <taxon>Spermatophyta</taxon>
        <taxon>Magnoliopsida</taxon>
        <taxon>eudicotyledons</taxon>
        <taxon>Gunneridae</taxon>
        <taxon>Pentapetalae</taxon>
        <taxon>asterids</taxon>
        <taxon>lamiids</taxon>
        <taxon>Gentianales</taxon>
        <taxon>Apocynaceae</taxon>
        <taxon>Rauvolfioideae</taxon>
        <taxon>Vinceae</taxon>
        <taxon>Catharanthinae</taxon>
        <taxon>Catharanthus</taxon>
    </lineage>
</organism>
<sequence length="336" mass="38475">MVLRFNGVEDFKGFKIKMLILKGSLEELKGFNCAVYKKSLHWFSLEEFKGFNFTVCKENFGKFIRRTGKTSKLKGGSRLTNRDRKGQKKFESEGSTMKRKFDTGQKRKDIKCRECEGYGHIQAKCAHTLKKNRSMNTILSDDKKRLIDFEDTSMHNYHKDDSDDNFIYSDEEISYEELQDTYSLLYTKWIGLVKLHHDLKNSLKKNQEQKDALEERNYKLIAQAKDATERVYMAEDKIARLNTVKAKLDEIISVGRPDKMKSGLGYTAYPVHHFIDELSPIVTIPFLSIESSINQSMEDIDEGIKEGSEGKHNAEGKTSSASNLEVVKVTSGTGLS</sequence>
<name>A0ACC0C7A1_CATRO</name>
<accession>A0ACC0C7A1</accession>
<reference evidence="2" key="1">
    <citation type="journal article" date="2023" name="Nat. Plants">
        <title>Single-cell RNA sequencing provides a high-resolution roadmap for understanding the multicellular compartmentation of specialized metabolism.</title>
        <authorList>
            <person name="Sun S."/>
            <person name="Shen X."/>
            <person name="Li Y."/>
            <person name="Li Y."/>
            <person name="Wang S."/>
            <person name="Li R."/>
            <person name="Zhang H."/>
            <person name="Shen G."/>
            <person name="Guo B."/>
            <person name="Wei J."/>
            <person name="Xu J."/>
            <person name="St-Pierre B."/>
            <person name="Chen S."/>
            <person name="Sun C."/>
        </authorList>
    </citation>
    <scope>NUCLEOTIDE SEQUENCE [LARGE SCALE GENOMIC DNA]</scope>
</reference>